<evidence type="ECO:0000256" key="6">
    <source>
        <dbReference type="SAM" id="MobiDB-lite"/>
    </source>
</evidence>
<dbReference type="InterPro" id="IPR050815">
    <property type="entry name" value="TF_fung"/>
</dbReference>
<dbReference type="CDD" id="cd00067">
    <property type="entry name" value="GAL4"/>
    <property type="match status" value="1"/>
</dbReference>
<feature type="region of interest" description="Disordered" evidence="6">
    <location>
        <begin position="156"/>
        <end position="187"/>
    </location>
</feature>
<evidence type="ECO:0000256" key="5">
    <source>
        <dbReference type="ARBA" id="ARBA00023242"/>
    </source>
</evidence>
<dbReference type="PROSITE" id="PS50048">
    <property type="entry name" value="ZN2_CY6_FUNGAL_2"/>
    <property type="match status" value="1"/>
</dbReference>
<dbReference type="Pfam" id="PF00172">
    <property type="entry name" value="Zn_clus"/>
    <property type="match status" value="1"/>
</dbReference>
<evidence type="ECO:0000259" key="7">
    <source>
        <dbReference type="PROSITE" id="PS50048"/>
    </source>
</evidence>
<dbReference type="SUPFAM" id="SSF57701">
    <property type="entry name" value="Zn2/Cys6 DNA-binding domain"/>
    <property type="match status" value="1"/>
</dbReference>
<evidence type="ECO:0000256" key="3">
    <source>
        <dbReference type="ARBA" id="ARBA00023015"/>
    </source>
</evidence>
<dbReference type="InterPro" id="IPR001138">
    <property type="entry name" value="Zn2Cys6_DnaBD"/>
</dbReference>
<dbReference type="PANTHER" id="PTHR47338:SF27">
    <property type="entry name" value="ZN(II)2CYS6 TRANSCRIPTION FACTOR (EUROFUNG)"/>
    <property type="match status" value="1"/>
</dbReference>
<keyword evidence="4" id="KW-0804">Transcription</keyword>
<keyword evidence="9" id="KW-1185">Reference proteome</keyword>
<comment type="caution">
    <text evidence="8">The sequence shown here is derived from an EMBL/GenBank/DDBJ whole genome shotgun (WGS) entry which is preliminary data.</text>
</comment>
<proteinExistence type="predicted"/>
<feature type="region of interest" description="Disordered" evidence="6">
    <location>
        <begin position="1"/>
        <end position="24"/>
    </location>
</feature>
<dbReference type="AlphaFoldDB" id="A0AAJ0BCM6"/>
<dbReference type="GO" id="GO:0005634">
    <property type="term" value="C:nucleus"/>
    <property type="evidence" value="ECO:0007669"/>
    <property type="project" value="UniProtKB-SubCell"/>
</dbReference>
<dbReference type="EMBL" id="MU839833">
    <property type="protein sequence ID" value="KAK1755582.1"/>
    <property type="molecule type" value="Genomic_DNA"/>
</dbReference>
<evidence type="ECO:0000256" key="1">
    <source>
        <dbReference type="ARBA" id="ARBA00004123"/>
    </source>
</evidence>
<keyword evidence="3" id="KW-0805">Transcription regulation</keyword>
<comment type="subcellular location">
    <subcellularLocation>
        <location evidence="1">Nucleus</location>
    </subcellularLocation>
</comment>
<organism evidence="8 9">
    <name type="scientific">Echria macrotheca</name>
    <dbReference type="NCBI Taxonomy" id="438768"/>
    <lineage>
        <taxon>Eukaryota</taxon>
        <taxon>Fungi</taxon>
        <taxon>Dikarya</taxon>
        <taxon>Ascomycota</taxon>
        <taxon>Pezizomycotina</taxon>
        <taxon>Sordariomycetes</taxon>
        <taxon>Sordariomycetidae</taxon>
        <taxon>Sordariales</taxon>
        <taxon>Schizotheciaceae</taxon>
        <taxon>Echria</taxon>
    </lineage>
</organism>
<feature type="compositionally biased region" description="Polar residues" evidence="6">
    <location>
        <begin position="1"/>
        <end position="15"/>
    </location>
</feature>
<dbReference type="Proteomes" id="UP001239445">
    <property type="component" value="Unassembled WGS sequence"/>
</dbReference>
<dbReference type="SMART" id="SM00066">
    <property type="entry name" value="GAL4"/>
    <property type="match status" value="1"/>
</dbReference>
<protein>
    <recommendedName>
        <fullName evidence="7">Zn(2)-C6 fungal-type domain-containing protein</fullName>
    </recommendedName>
</protein>
<evidence type="ECO:0000313" key="9">
    <source>
        <dbReference type="Proteomes" id="UP001239445"/>
    </source>
</evidence>
<dbReference type="Gene3D" id="4.10.240.10">
    <property type="entry name" value="Zn(2)-C6 fungal-type DNA-binding domain"/>
    <property type="match status" value="1"/>
</dbReference>
<gene>
    <name evidence="8" type="ORF">QBC47DRAFT_445759</name>
</gene>
<dbReference type="GO" id="GO:0008270">
    <property type="term" value="F:zinc ion binding"/>
    <property type="evidence" value="ECO:0007669"/>
    <property type="project" value="InterPro"/>
</dbReference>
<evidence type="ECO:0000256" key="2">
    <source>
        <dbReference type="ARBA" id="ARBA00022723"/>
    </source>
</evidence>
<dbReference type="InterPro" id="IPR036864">
    <property type="entry name" value="Zn2-C6_fun-type_DNA-bd_sf"/>
</dbReference>
<name>A0AAJ0BCM6_9PEZI</name>
<feature type="domain" description="Zn(2)-C6 fungal-type" evidence="7">
    <location>
        <begin position="25"/>
        <end position="55"/>
    </location>
</feature>
<evidence type="ECO:0000256" key="4">
    <source>
        <dbReference type="ARBA" id="ARBA00023163"/>
    </source>
</evidence>
<dbReference type="GO" id="GO:0000981">
    <property type="term" value="F:DNA-binding transcription factor activity, RNA polymerase II-specific"/>
    <property type="evidence" value="ECO:0007669"/>
    <property type="project" value="InterPro"/>
</dbReference>
<keyword evidence="2" id="KW-0479">Metal-binding</keyword>
<reference evidence="8" key="1">
    <citation type="submission" date="2023-06" db="EMBL/GenBank/DDBJ databases">
        <title>Genome-scale phylogeny and comparative genomics of the fungal order Sordariales.</title>
        <authorList>
            <consortium name="Lawrence Berkeley National Laboratory"/>
            <person name="Hensen N."/>
            <person name="Bonometti L."/>
            <person name="Westerberg I."/>
            <person name="Brannstrom I.O."/>
            <person name="Guillou S."/>
            <person name="Cros-Aarteil S."/>
            <person name="Calhoun S."/>
            <person name="Haridas S."/>
            <person name="Kuo A."/>
            <person name="Mondo S."/>
            <person name="Pangilinan J."/>
            <person name="Riley R."/>
            <person name="Labutti K."/>
            <person name="Andreopoulos B."/>
            <person name="Lipzen A."/>
            <person name="Chen C."/>
            <person name="Yanf M."/>
            <person name="Daum C."/>
            <person name="Ng V."/>
            <person name="Clum A."/>
            <person name="Steindorff A."/>
            <person name="Ohm R."/>
            <person name="Martin F."/>
            <person name="Silar P."/>
            <person name="Natvig D."/>
            <person name="Lalanne C."/>
            <person name="Gautier V."/>
            <person name="Ament-Velasquez S.L."/>
            <person name="Kruys A."/>
            <person name="Hutchinson M.I."/>
            <person name="Powell A.J."/>
            <person name="Barry K."/>
            <person name="Miller A.N."/>
            <person name="Grigoriev I.V."/>
            <person name="Debuchy R."/>
            <person name="Gladieux P."/>
            <person name="Thoren M.H."/>
            <person name="Johannesson H."/>
        </authorList>
    </citation>
    <scope>NUCLEOTIDE SEQUENCE</scope>
    <source>
        <strain evidence="8">PSN4</strain>
    </source>
</reference>
<feature type="compositionally biased region" description="Basic and acidic residues" evidence="6">
    <location>
        <begin position="177"/>
        <end position="187"/>
    </location>
</feature>
<dbReference type="PANTHER" id="PTHR47338">
    <property type="entry name" value="ZN(II)2CYS6 TRANSCRIPTION FACTOR (EUROFUNG)-RELATED"/>
    <property type="match status" value="1"/>
</dbReference>
<evidence type="ECO:0000313" key="8">
    <source>
        <dbReference type="EMBL" id="KAK1755582.1"/>
    </source>
</evidence>
<keyword evidence="5" id="KW-0539">Nucleus</keyword>
<sequence>MTSTTTGEPSWSTVERANPPPRRKSCAACIKSKRRCSLDSPACQRCVHRRIDCEYPDAVPRRRPLRMGMGGSSSSGASTPDVAAVAAAAPGGAINSAHGLSVPPSSSESQPVSGRRLNVYGPIWINVPAKLHLVNDTCGEAGGSPISDMLRAEAKAMLQEDDPPPEPLSLGSPILDPSRDPKDELEDTDKRTAMVVSGLSGNSPVEDVISFVIVTRLRYPIHRMRGAVKQMVLEYANPWTHACLYSQGMPRVLEGIFPPPPPPFPRLHEDDPNLSSHATDAISTCALYMAKTPANSQLILRTLGDRALELFRAPIPEHPVDIIARAHALLLYQIISLFDGDVRLRDGVAIGLEPLEQVAFALMRFTVFEKGTFDPYGEPIEHAPTREMLPDNCPPDMARKFWETWIFQESARRTFIMIFFFMRGYGVLTGHLDGTRGACDGRLGLCHSFTMSAHLWAARDLGTFRHVWRTKKHFVVKNGDYKEVTVEAKPDDMDTFGRMLFVTAMCAGPAKSWFDTRGGNLWSV</sequence>
<accession>A0AAJ0BCM6</accession>